<organism evidence="1">
    <name type="scientific">uncultured marine crenarchaeote HF4000_APKG10F15</name>
    <dbReference type="NCBI Taxonomy" id="455611"/>
    <lineage>
        <taxon>Archaea</taxon>
        <taxon>Nitrososphaerota</taxon>
        <taxon>Nitrososphaeria</taxon>
        <taxon>Nitrosopumilales</taxon>
        <taxon>environmental samples</taxon>
    </lineage>
</organism>
<gene>
    <name evidence="1" type="ORF">ALOHA_HF4000APKG10F15ctg5g3</name>
</gene>
<dbReference type="AlphaFoldDB" id="B3TBV6"/>
<sequence length="200" mass="22963">MKKFTIALLGVIFVALIAGSIQSISADHLEPGQGIFKEESEVELVTTHGSNYQIYLQTVFRNGDDQLINVSETTEIGMYIPHKITDHVFDTLMGKKEIITIDNIKYEKVQYIFSPTLEQRWTGFYPIFSEIPLEFKYEEGAVAKMNKKIKNYSIWKIHYCAAFEGHGYTCIPVFQALVPTMTLEPDDVVTQQWTILRELK</sequence>
<dbReference type="EMBL" id="EU016665">
    <property type="protein sequence ID" value="ABZ10065.1"/>
    <property type="molecule type" value="Genomic_DNA"/>
</dbReference>
<reference evidence="1" key="1">
    <citation type="journal article" date="2008" name="ISME J.">
        <title>Genomic patterns of recombination, clonal divergence and environment in marine microbial populations.</title>
        <authorList>
            <person name="Konstantinidis K.T."/>
            <person name="Delong E.F."/>
        </authorList>
    </citation>
    <scope>NUCLEOTIDE SEQUENCE</scope>
</reference>
<accession>B3TBV6</accession>
<evidence type="ECO:0000313" key="1">
    <source>
        <dbReference type="EMBL" id="ABZ10065.1"/>
    </source>
</evidence>
<name>B3TBV6_9ARCH</name>
<proteinExistence type="predicted"/>
<protein>
    <submittedName>
        <fullName evidence="1">Uncharacterized protein</fullName>
    </submittedName>
</protein>